<protein>
    <submittedName>
        <fullName evidence="1">Uncharacterized protein</fullName>
    </submittedName>
</protein>
<proteinExistence type="predicted"/>
<dbReference type="AlphaFoldDB" id="A0A6N7QNM8"/>
<evidence type="ECO:0000313" key="2">
    <source>
        <dbReference type="Proteomes" id="UP000433788"/>
    </source>
</evidence>
<dbReference type="EMBL" id="WJPP01000001">
    <property type="protein sequence ID" value="MRH77642.1"/>
    <property type="molecule type" value="Genomic_DNA"/>
</dbReference>
<comment type="caution">
    <text evidence="1">The sequence shown here is derived from an EMBL/GenBank/DDBJ whole genome shotgun (WGS) entry which is preliminary data.</text>
</comment>
<gene>
    <name evidence="1" type="ORF">GH984_02875</name>
</gene>
<name>A0A6N7QNM8_9GAMM</name>
<organism evidence="1 2">
    <name type="scientific">Spiribacter salilacus</name>
    <dbReference type="NCBI Taxonomy" id="2664894"/>
    <lineage>
        <taxon>Bacteria</taxon>
        <taxon>Pseudomonadati</taxon>
        <taxon>Pseudomonadota</taxon>
        <taxon>Gammaproteobacteria</taxon>
        <taxon>Chromatiales</taxon>
        <taxon>Ectothiorhodospiraceae</taxon>
        <taxon>Spiribacter</taxon>
    </lineage>
</organism>
<dbReference type="Proteomes" id="UP000433788">
    <property type="component" value="Unassembled WGS sequence"/>
</dbReference>
<accession>A0A6N7QNM8</accession>
<sequence length="175" mass="19328">MSMLIATESGELWSFKDFCLSEYVKPVLSESYSGNQAIYNSGVDEEASWWVTYIRVDGRSWRIDITPIGAVCFLTACDQSKDAGRYVDSRCNTRAGVMALGQLLGALLLMLRQSGPSSSPEIWFDPESPAFGMAFRHVAKNPLVLEAFEREGYRLIVLGGEVARNENQSVTDPSG</sequence>
<keyword evidence="2" id="KW-1185">Reference proteome</keyword>
<reference evidence="1 2" key="1">
    <citation type="submission" date="2019-11" db="EMBL/GenBank/DDBJ databases">
        <authorList>
            <person name="Zhang X.Y."/>
        </authorList>
    </citation>
    <scope>NUCLEOTIDE SEQUENCE [LARGE SCALE GENOMIC DNA]</scope>
    <source>
        <strain evidence="1 2">C176</strain>
    </source>
</reference>
<evidence type="ECO:0000313" key="1">
    <source>
        <dbReference type="EMBL" id="MRH77642.1"/>
    </source>
</evidence>